<protein>
    <submittedName>
        <fullName evidence="1">Uncharacterized protein</fullName>
    </submittedName>
</protein>
<organism evidence="1 2">
    <name type="scientific">Duganella vulcania</name>
    <dbReference type="NCBI Taxonomy" id="2692166"/>
    <lineage>
        <taxon>Bacteria</taxon>
        <taxon>Pseudomonadati</taxon>
        <taxon>Pseudomonadota</taxon>
        <taxon>Betaproteobacteria</taxon>
        <taxon>Burkholderiales</taxon>
        <taxon>Oxalobacteraceae</taxon>
        <taxon>Telluria group</taxon>
        <taxon>Duganella</taxon>
    </lineage>
</organism>
<evidence type="ECO:0000313" key="1">
    <source>
        <dbReference type="EMBL" id="MYM92426.1"/>
    </source>
</evidence>
<accession>A0A845GGP8</accession>
<name>A0A845GGP8_9BURK</name>
<evidence type="ECO:0000313" key="2">
    <source>
        <dbReference type="Proteomes" id="UP000447355"/>
    </source>
</evidence>
<dbReference type="RefSeq" id="WP_161081698.1">
    <property type="nucleotide sequence ID" value="NZ_WWCX01000001.1"/>
</dbReference>
<proteinExistence type="predicted"/>
<dbReference type="AlphaFoldDB" id="A0A845GGP8"/>
<dbReference type="EMBL" id="WWCX01000001">
    <property type="protein sequence ID" value="MYM92426.1"/>
    <property type="molecule type" value="Genomic_DNA"/>
</dbReference>
<gene>
    <name evidence="1" type="ORF">GTP90_00965</name>
</gene>
<dbReference type="Proteomes" id="UP000447355">
    <property type="component" value="Unassembled WGS sequence"/>
</dbReference>
<comment type="caution">
    <text evidence="1">The sequence shown here is derived from an EMBL/GenBank/DDBJ whole genome shotgun (WGS) entry which is preliminary data.</text>
</comment>
<sequence>MNQNNTKLVFLRPNGPGITAVAHVTINGKTVTVLSDKIDDAVLYLHGVPAPGERIDVSILYGIMSRAEFESLPEWR</sequence>
<reference evidence="1" key="1">
    <citation type="submission" date="2019-12" db="EMBL/GenBank/DDBJ databases">
        <title>Novel species isolated from a subtropical stream in China.</title>
        <authorList>
            <person name="Lu H."/>
        </authorList>
    </citation>
    <scope>NUCLEOTIDE SEQUENCE [LARGE SCALE GENOMIC DNA]</scope>
    <source>
        <strain evidence="1">FT81W</strain>
    </source>
</reference>